<protein>
    <recommendedName>
        <fullName evidence="3">DUF4476 domain-containing protein</fullName>
    </recommendedName>
</protein>
<dbReference type="EMBL" id="JAEMEF010000012">
    <property type="protein sequence ID" value="MBL7560709.1"/>
    <property type="molecule type" value="Genomic_DNA"/>
</dbReference>
<accession>A0ABS1WNK6</accession>
<dbReference type="Proteomes" id="UP000605013">
    <property type="component" value="Unassembled WGS sequence"/>
</dbReference>
<sequence length="286" mass="33480">MKNLIILFILFFTIQIQSQNWIGNENFVDLYEQSDVVLIGVITKIENLKQNTTKTSPFKMPLKSITLTSMSKVKGNTDKTKIYYKDIFNGCGYAPVLYENVESEKTIIFGKIKNDSIFQIGSMNESPIQIAKALTEYEIIKSDINSANFTNWFCQTAKNKDLFELLNNNITFEQEPIYSKLNILKFSTEQRNGLYDVIKSFDRYDYDNEGIVSILVKYKDERLKTILKEFIIGLRKEPYSGIDDLMEYYYEITENKELKTLITEFDNDSRMKERINVINKFIDKIK</sequence>
<evidence type="ECO:0000313" key="2">
    <source>
        <dbReference type="Proteomes" id="UP000605013"/>
    </source>
</evidence>
<evidence type="ECO:0000313" key="1">
    <source>
        <dbReference type="EMBL" id="MBL7560709.1"/>
    </source>
</evidence>
<name>A0ABS1WNK6_9FLAO</name>
<comment type="caution">
    <text evidence="1">The sequence shown here is derived from an EMBL/GenBank/DDBJ whole genome shotgun (WGS) entry which is preliminary data.</text>
</comment>
<reference evidence="1 2" key="1">
    <citation type="submission" date="2020-12" db="EMBL/GenBank/DDBJ databases">
        <title>Olleya sediminilitoris sp. nov., isolated from a tidal flat.</title>
        <authorList>
            <person name="Park S."/>
            <person name="Yoon J.-H."/>
        </authorList>
    </citation>
    <scope>NUCLEOTIDE SEQUENCE [LARGE SCALE GENOMIC DNA]</scope>
    <source>
        <strain evidence="1 2">YSTF-M6</strain>
    </source>
</reference>
<keyword evidence="2" id="KW-1185">Reference proteome</keyword>
<proteinExistence type="predicted"/>
<evidence type="ECO:0008006" key="3">
    <source>
        <dbReference type="Google" id="ProtNLM"/>
    </source>
</evidence>
<dbReference type="RefSeq" id="WP_203001198.1">
    <property type="nucleotide sequence ID" value="NZ_JAEMEF010000012.1"/>
</dbReference>
<organism evidence="1 2">
    <name type="scientific">Olleya sediminilitoris</name>
    <dbReference type="NCBI Taxonomy" id="2795739"/>
    <lineage>
        <taxon>Bacteria</taxon>
        <taxon>Pseudomonadati</taxon>
        <taxon>Bacteroidota</taxon>
        <taxon>Flavobacteriia</taxon>
        <taxon>Flavobacteriales</taxon>
        <taxon>Flavobacteriaceae</taxon>
    </lineage>
</organism>
<gene>
    <name evidence="1" type="ORF">JAO71_12950</name>
</gene>